<dbReference type="EMBL" id="PFLX01000038">
    <property type="protein sequence ID" value="PIY90805.1"/>
    <property type="molecule type" value="Genomic_DNA"/>
</dbReference>
<evidence type="ECO:0000256" key="3">
    <source>
        <dbReference type="ARBA" id="ARBA00022884"/>
    </source>
</evidence>
<dbReference type="Proteomes" id="UP000230055">
    <property type="component" value="Unassembled WGS sequence"/>
</dbReference>
<keyword evidence="5 7" id="KW-0687">Ribonucleoprotein</keyword>
<dbReference type="AlphaFoldDB" id="A0A2M7R830"/>
<dbReference type="InterPro" id="IPR036394">
    <property type="entry name" value="Ribosomal_uL22_sf"/>
</dbReference>
<keyword evidence="2 7" id="KW-0699">rRNA-binding</keyword>
<evidence type="ECO:0000256" key="4">
    <source>
        <dbReference type="ARBA" id="ARBA00022980"/>
    </source>
</evidence>
<gene>
    <name evidence="7" type="primary">rplV</name>
    <name evidence="11" type="ORF">COY72_01440</name>
</gene>
<dbReference type="SUPFAM" id="SSF54843">
    <property type="entry name" value="Ribosomal protein L22"/>
    <property type="match status" value="1"/>
</dbReference>
<proteinExistence type="inferred from homology"/>
<evidence type="ECO:0000256" key="6">
    <source>
        <dbReference type="ARBA" id="ARBA00035207"/>
    </source>
</evidence>
<organism evidence="11 12">
    <name type="scientific">Candidatus Nealsonbacteria bacterium CG_4_10_14_0_8_um_filter_35_10</name>
    <dbReference type="NCBI Taxonomy" id="1974683"/>
    <lineage>
        <taxon>Bacteria</taxon>
        <taxon>Candidatus Nealsoniibacteriota</taxon>
    </lineage>
</organism>
<evidence type="ECO:0000256" key="7">
    <source>
        <dbReference type="HAMAP-Rule" id="MF_01331"/>
    </source>
</evidence>
<name>A0A2M7R830_9BACT</name>
<dbReference type="NCBIfam" id="TIGR01044">
    <property type="entry name" value="rplV_bact"/>
    <property type="match status" value="1"/>
</dbReference>
<evidence type="ECO:0000313" key="11">
    <source>
        <dbReference type="EMBL" id="PIY90805.1"/>
    </source>
</evidence>
<dbReference type="PROSITE" id="PS00464">
    <property type="entry name" value="RIBOSOMAL_L22"/>
    <property type="match status" value="1"/>
</dbReference>
<comment type="subunit">
    <text evidence="7 9">Part of the 50S ribosomal subunit.</text>
</comment>
<dbReference type="CDD" id="cd00336">
    <property type="entry name" value="Ribosomal_L22"/>
    <property type="match status" value="1"/>
</dbReference>
<keyword evidence="3 7" id="KW-0694">RNA-binding</keyword>
<comment type="similarity">
    <text evidence="1 7 8">Belongs to the universal ribosomal protein uL22 family.</text>
</comment>
<evidence type="ECO:0000256" key="1">
    <source>
        <dbReference type="ARBA" id="ARBA00009451"/>
    </source>
</evidence>
<comment type="function">
    <text evidence="7 10">This protein binds specifically to 23S rRNA; its binding is stimulated by other ribosomal proteins, e.g., L4, L17, and L20. It is important during the early stages of 50S assembly. It makes multiple contacts with different domains of the 23S rRNA in the assembled 50S subunit and ribosome.</text>
</comment>
<evidence type="ECO:0000256" key="10">
    <source>
        <dbReference type="RuleBase" id="RU004008"/>
    </source>
</evidence>
<evidence type="ECO:0000256" key="5">
    <source>
        <dbReference type="ARBA" id="ARBA00023274"/>
    </source>
</evidence>
<dbReference type="GO" id="GO:0022625">
    <property type="term" value="C:cytosolic large ribosomal subunit"/>
    <property type="evidence" value="ECO:0007669"/>
    <property type="project" value="TreeGrafter"/>
</dbReference>
<comment type="function">
    <text evidence="7">The globular domain of the protein is located near the polypeptide exit tunnel on the outside of the subunit, while an extended beta-hairpin is found that lines the wall of the exit tunnel in the center of the 70S ribosome.</text>
</comment>
<dbReference type="GO" id="GO:0003735">
    <property type="term" value="F:structural constituent of ribosome"/>
    <property type="evidence" value="ECO:0007669"/>
    <property type="project" value="InterPro"/>
</dbReference>
<evidence type="ECO:0000313" key="12">
    <source>
        <dbReference type="Proteomes" id="UP000230055"/>
    </source>
</evidence>
<dbReference type="InterPro" id="IPR005727">
    <property type="entry name" value="Ribosomal_uL22_bac/chlpt-type"/>
</dbReference>
<evidence type="ECO:0000256" key="2">
    <source>
        <dbReference type="ARBA" id="ARBA00022730"/>
    </source>
</evidence>
<dbReference type="InterPro" id="IPR018260">
    <property type="entry name" value="Ribosomal_uL22_CS"/>
</dbReference>
<evidence type="ECO:0000256" key="8">
    <source>
        <dbReference type="RuleBase" id="RU004005"/>
    </source>
</evidence>
<accession>A0A2M7R830</accession>
<reference evidence="12" key="1">
    <citation type="submission" date="2017-09" db="EMBL/GenBank/DDBJ databases">
        <title>Depth-based differentiation of microbial function through sediment-hosted aquifers and enrichment of novel symbionts in the deep terrestrial subsurface.</title>
        <authorList>
            <person name="Probst A.J."/>
            <person name="Ladd B."/>
            <person name="Jarett J.K."/>
            <person name="Geller-Mcgrath D.E."/>
            <person name="Sieber C.M.K."/>
            <person name="Emerson J.B."/>
            <person name="Anantharaman K."/>
            <person name="Thomas B.C."/>
            <person name="Malmstrom R."/>
            <person name="Stieglmeier M."/>
            <person name="Klingl A."/>
            <person name="Woyke T."/>
            <person name="Ryan C.M."/>
            <person name="Banfield J.F."/>
        </authorList>
    </citation>
    <scope>NUCLEOTIDE SEQUENCE [LARGE SCALE GENOMIC DNA]</scope>
</reference>
<protein>
    <recommendedName>
        <fullName evidence="6 7">Large ribosomal subunit protein uL22</fullName>
    </recommendedName>
</protein>
<comment type="caution">
    <text evidence="11">The sequence shown here is derived from an EMBL/GenBank/DDBJ whole genome shotgun (WGS) entry which is preliminary data.</text>
</comment>
<dbReference type="InterPro" id="IPR047867">
    <property type="entry name" value="Ribosomal_uL22_bac/org-type"/>
</dbReference>
<keyword evidence="4 7" id="KW-0689">Ribosomal protein</keyword>
<dbReference type="GO" id="GO:0006412">
    <property type="term" value="P:translation"/>
    <property type="evidence" value="ECO:0007669"/>
    <property type="project" value="UniProtKB-UniRule"/>
</dbReference>
<dbReference type="PANTHER" id="PTHR13501:SF8">
    <property type="entry name" value="LARGE RIBOSOMAL SUBUNIT PROTEIN UL22M"/>
    <property type="match status" value="1"/>
</dbReference>
<dbReference type="Gene3D" id="3.90.470.10">
    <property type="entry name" value="Ribosomal protein L22/L17"/>
    <property type="match status" value="1"/>
</dbReference>
<evidence type="ECO:0000256" key="9">
    <source>
        <dbReference type="RuleBase" id="RU004006"/>
    </source>
</evidence>
<dbReference type="HAMAP" id="MF_01331_B">
    <property type="entry name" value="Ribosomal_uL22_B"/>
    <property type="match status" value="1"/>
</dbReference>
<dbReference type="PANTHER" id="PTHR13501">
    <property type="entry name" value="CHLOROPLAST 50S RIBOSOMAL PROTEIN L22-RELATED"/>
    <property type="match status" value="1"/>
</dbReference>
<dbReference type="Pfam" id="PF00237">
    <property type="entry name" value="Ribosomal_L22"/>
    <property type="match status" value="1"/>
</dbReference>
<sequence length="164" mass="19204">MIVTAKLKYLRIAPRKVKLVADLIRGKKVSQALNFLEFLPKKSALPFLKLLKQAIANAKHNFQLDESNLYISKILVDEGPKLKRQMPRARGQADEIYKRTSHISLVLNEIEKKPKEMKEIKEIEKKEKIKKIPKVAKPQFRPELEKPKPKIEKGFRRIFRRKAI</sequence>
<dbReference type="InterPro" id="IPR001063">
    <property type="entry name" value="Ribosomal_uL22"/>
</dbReference>
<dbReference type="GO" id="GO:0019843">
    <property type="term" value="F:rRNA binding"/>
    <property type="evidence" value="ECO:0007669"/>
    <property type="project" value="UniProtKB-UniRule"/>
</dbReference>